<keyword evidence="9" id="KW-1185">Reference proteome</keyword>
<dbReference type="Gene3D" id="3.30.420.150">
    <property type="entry name" value="Exopolyphosphatase. Domain 2"/>
    <property type="match status" value="1"/>
</dbReference>
<feature type="domain" description="Ppx/GppA phosphatase N-terminal" evidence="7">
    <location>
        <begin position="17"/>
        <end position="307"/>
    </location>
</feature>
<comment type="similarity">
    <text evidence="1">Belongs to the GppA/Ppx family.</text>
</comment>
<accession>A0A3S4TS81</accession>
<protein>
    <recommendedName>
        <fullName evidence="5">Exopolyphosphatase 1</fullName>
        <ecNumber evidence="2">3.6.1.11</ecNumber>
    </recommendedName>
</protein>
<dbReference type="CDD" id="cd24056">
    <property type="entry name" value="ASKHA_NBD_MtPPX1-like"/>
    <property type="match status" value="1"/>
</dbReference>
<dbReference type="GO" id="GO:0004309">
    <property type="term" value="F:exopolyphosphatase activity"/>
    <property type="evidence" value="ECO:0007669"/>
    <property type="project" value="UniProtKB-EC"/>
</dbReference>
<dbReference type="FunFam" id="3.30.420.150:FF:000006">
    <property type="entry name" value="Ppx/GppA family phosphatase"/>
    <property type="match status" value="1"/>
</dbReference>
<evidence type="ECO:0000259" key="7">
    <source>
        <dbReference type="Pfam" id="PF02541"/>
    </source>
</evidence>
<dbReference type="Proteomes" id="UP000279306">
    <property type="component" value="Chromosome"/>
</dbReference>
<evidence type="ECO:0000256" key="3">
    <source>
        <dbReference type="ARBA" id="ARBA00022801"/>
    </source>
</evidence>
<dbReference type="OrthoDB" id="9793035at2"/>
<dbReference type="InterPro" id="IPR050273">
    <property type="entry name" value="GppA/Ppx_hydrolase"/>
</dbReference>
<evidence type="ECO:0000256" key="6">
    <source>
        <dbReference type="SAM" id="MobiDB-lite"/>
    </source>
</evidence>
<organism evidence="8 9">
    <name type="scientific">Mycolicibacterium aurum</name>
    <name type="common">Mycobacterium aurum</name>
    <dbReference type="NCBI Taxonomy" id="1791"/>
    <lineage>
        <taxon>Bacteria</taxon>
        <taxon>Bacillati</taxon>
        <taxon>Actinomycetota</taxon>
        <taxon>Actinomycetes</taxon>
        <taxon>Mycobacteriales</taxon>
        <taxon>Mycobacteriaceae</taxon>
        <taxon>Mycolicibacterium</taxon>
    </lineage>
</organism>
<keyword evidence="3 8" id="KW-0378">Hydrolase</keyword>
<dbReference type="EMBL" id="LR134356">
    <property type="protein sequence ID" value="VEG51581.1"/>
    <property type="molecule type" value="Genomic_DNA"/>
</dbReference>
<dbReference type="PANTHER" id="PTHR30005">
    <property type="entry name" value="EXOPOLYPHOSPHATASE"/>
    <property type="match status" value="1"/>
</dbReference>
<feature type="compositionally biased region" description="Low complexity" evidence="6">
    <location>
        <begin position="326"/>
        <end position="335"/>
    </location>
</feature>
<dbReference type="SUPFAM" id="SSF53067">
    <property type="entry name" value="Actin-like ATPase domain"/>
    <property type="match status" value="2"/>
</dbReference>
<dbReference type="EC" id="3.6.1.11" evidence="2"/>
<gene>
    <name evidence="8" type="primary">gppA_1</name>
    <name evidence="8" type="ORF">NCTC10437_00693</name>
</gene>
<dbReference type="AlphaFoldDB" id="A0A3S4TS81"/>
<dbReference type="RefSeq" id="WP_048632300.1">
    <property type="nucleotide sequence ID" value="NZ_CVQQ01000006.1"/>
</dbReference>
<evidence type="ECO:0000313" key="9">
    <source>
        <dbReference type="Proteomes" id="UP000279306"/>
    </source>
</evidence>
<reference evidence="8 9" key="1">
    <citation type="submission" date="2018-12" db="EMBL/GenBank/DDBJ databases">
        <authorList>
            <consortium name="Pathogen Informatics"/>
        </authorList>
    </citation>
    <scope>NUCLEOTIDE SEQUENCE [LARGE SCALE GENOMIC DNA]</scope>
    <source>
        <strain evidence="8 9">NCTC10437</strain>
    </source>
</reference>
<comment type="catalytic activity">
    <reaction evidence="4">
        <text>[phosphate](n) + H2O = [phosphate](n-1) + phosphate + H(+)</text>
        <dbReference type="Rhea" id="RHEA:21528"/>
        <dbReference type="Rhea" id="RHEA-COMP:9859"/>
        <dbReference type="Rhea" id="RHEA-COMP:14279"/>
        <dbReference type="ChEBI" id="CHEBI:15377"/>
        <dbReference type="ChEBI" id="CHEBI:15378"/>
        <dbReference type="ChEBI" id="CHEBI:16838"/>
        <dbReference type="ChEBI" id="CHEBI:43474"/>
        <dbReference type="EC" id="3.6.1.11"/>
    </reaction>
</comment>
<dbReference type="PANTHER" id="PTHR30005:SF0">
    <property type="entry name" value="RETROGRADE REGULATION PROTEIN 2"/>
    <property type="match status" value="1"/>
</dbReference>
<name>A0A3S4TS81_MYCAU</name>
<evidence type="ECO:0000256" key="5">
    <source>
        <dbReference type="ARBA" id="ARBA00070035"/>
    </source>
</evidence>
<dbReference type="FunFam" id="3.30.420.40:FF:000138">
    <property type="entry name" value="Exopolyphosphatase 1"/>
    <property type="match status" value="1"/>
</dbReference>
<dbReference type="Gene3D" id="3.30.420.40">
    <property type="match status" value="1"/>
</dbReference>
<dbReference type="KEGG" id="mauu:NCTC10437_00693"/>
<evidence type="ECO:0000313" key="8">
    <source>
        <dbReference type="EMBL" id="VEG51581.1"/>
    </source>
</evidence>
<sequence length="367" mass="38307">MRLGVLDVGSNTVHLLVVDARRGGHPTPMSSTKASLRLAEAIDDSGKLTRRGADKLIGTLDEFARIATSSGCAELMAFATSAVRDAKNSEDVLARVRAETGVELKVLSGVDESRLTFLAVRRWYGWSAGRIINIDIGGGSLELSSGVDEEPDVALSLPLGAGRMTREWLPDDPPGRRRVAMLRDWLSNELAESAAAITDAGSPDLAVATSKTFRSLARLTGAAPSGAGPRVKRTLTATGLRQLINFISRMTAADRAELEGVSVDRAPQIVAGALVAEASMKALGIESVDICPWALREGLILRKLDSEADGSAFVRGADDAVHDGDSAATTKTSGSGKSGKGSGADKTGRSSAGDSASRPMSVRNAGR</sequence>
<dbReference type="InterPro" id="IPR003695">
    <property type="entry name" value="Ppx_GppA_N"/>
</dbReference>
<evidence type="ECO:0000256" key="2">
    <source>
        <dbReference type="ARBA" id="ARBA00012451"/>
    </source>
</evidence>
<proteinExistence type="inferred from homology"/>
<feature type="region of interest" description="Disordered" evidence="6">
    <location>
        <begin position="317"/>
        <end position="367"/>
    </location>
</feature>
<dbReference type="Pfam" id="PF02541">
    <property type="entry name" value="Ppx-GppA"/>
    <property type="match status" value="1"/>
</dbReference>
<dbReference type="InterPro" id="IPR043129">
    <property type="entry name" value="ATPase_NBD"/>
</dbReference>
<evidence type="ECO:0000256" key="1">
    <source>
        <dbReference type="ARBA" id="ARBA00007125"/>
    </source>
</evidence>
<evidence type="ECO:0000256" key="4">
    <source>
        <dbReference type="ARBA" id="ARBA00047607"/>
    </source>
</evidence>
<dbReference type="STRING" id="1791.GCA_001049355_02402"/>